<protein>
    <submittedName>
        <fullName evidence="1">Nucleoside-diphosphate sugar epimerase</fullName>
    </submittedName>
</protein>
<dbReference type="InterPro" id="IPR009367">
    <property type="entry name" value="Elm1-like"/>
</dbReference>
<evidence type="ECO:0000313" key="2">
    <source>
        <dbReference type="Proteomes" id="UP000525027"/>
    </source>
</evidence>
<dbReference type="EMBL" id="DURU01000023">
    <property type="protein sequence ID" value="HHZ03719.1"/>
    <property type="molecule type" value="Genomic_DNA"/>
</dbReference>
<accession>A0A7V7BXH7</accession>
<comment type="caution">
    <text evidence="1">The sequence shown here is derived from an EMBL/GenBank/DDBJ whole genome shotgun (WGS) entry which is preliminary data.</text>
</comment>
<sequence>MSRGKKLKAVFIVSDGIRGHVNQSRGVAHFLSLITGCEVRELEANPAGFLAKIKAKRAIDKEGGGQKELVRWLKRIGGLSFPEAVKETLHFLDAEGEEALFLSAGSGVAPLCLSLGRLFKGGCVTIMTPAVLGTRPFDFAVVPEHDFPRPSKNVLVTLGAPNFITEEKIRQEAERLKELFPPRFEKRIGLLLGGDDGNYRITPRWIEEVVKPVFGHADKNGADLYVTTSRRTSEESEKALEGLAQKHPCVRYLCLASRDPYNPLYGIFGLATHLLATEDSVSMVSEAATAGFRVGVLLAERKKSAKRLAEGICKHLVDWKILSAGCLFGVPKFVLAIERFCERGLACFIKDFADFESFIENISSGKHGLQFCEAKRAAEWIASAWEEGSRQSE</sequence>
<evidence type="ECO:0000313" key="1">
    <source>
        <dbReference type="EMBL" id="HHZ03719.1"/>
    </source>
</evidence>
<proteinExistence type="predicted"/>
<dbReference type="Proteomes" id="UP000525027">
    <property type="component" value="Unassembled WGS sequence"/>
</dbReference>
<gene>
    <name evidence="1" type="ORF">GX397_01290</name>
</gene>
<dbReference type="AlphaFoldDB" id="A0A7V7BXH7"/>
<name>A0A7V7BXH7_9BACT</name>
<reference evidence="1 2" key="1">
    <citation type="journal article" date="2020" name="Biotechnol. Biofuels">
        <title>New insights from the biogas microbiome by comprehensive genome-resolved metagenomics of nearly 1600 species originating from multiple anaerobic digesters.</title>
        <authorList>
            <person name="Campanaro S."/>
            <person name="Treu L."/>
            <person name="Rodriguez-R L.M."/>
            <person name="Kovalovszki A."/>
            <person name="Ziels R.M."/>
            <person name="Maus I."/>
            <person name="Zhu X."/>
            <person name="Kougias P.G."/>
            <person name="Basile A."/>
            <person name="Luo G."/>
            <person name="Schluter A."/>
            <person name="Konstantinidis K.T."/>
            <person name="Angelidaki I."/>
        </authorList>
    </citation>
    <scope>NUCLEOTIDE SEQUENCE [LARGE SCALE GENOMIC DNA]</scope>
    <source>
        <strain evidence="1">AS25fmACSIPFO_94</strain>
    </source>
</reference>
<dbReference type="Pfam" id="PF06258">
    <property type="entry name" value="Mito_fiss_Elm1"/>
    <property type="match status" value="1"/>
</dbReference>
<organism evidence="1 2">
    <name type="scientific">Acetomicrobium hydrogeniformans</name>
    <dbReference type="NCBI Taxonomy" id="649746"/>
    <lineage>
        <taxon>Bacteria</taxon>
        <taxon>Thermotogati</taxon>
        <taxon>Synergistota</taxon>
        <taxon>Synergistia</taxon>
        <taxon>Synergistales</taxon>
        <taxon>Acetomicrobiaceae</taxon>
        <taxon>Acetomicrobium</taxon>
    </lineage>
</organism>